<sequence length="135" mass="14852">MSSTSDIGFQDIIGLIIGIFVVLGMLVGVLIAYSNHTRSLNSPREDVENTPCLERGVNRALEENPEGVTEILPSYTPSPAFSGLSRFVPTFMRSQPSMDDPPIIEPPPEYQSTTTSHIPIETQVQLPPPVYQLVR</sequence>
<dbReference type="Proteomes" id="UP001479436">
    <property type="component" value="Unassembled WGS sequence"/>
</dbReference>
<name>A0ABR2VQQ6_9FUNG</name>
<evidence type="ECO:0000313" key="3">
    <source>
        <dbReference type="EMBL" id="KAK9694023.1"/>
    </source>
</evidence>
<organism evidence="3 4">
    <name type="scientific">Basidiobolus ranarum</name>
    <dbReference type="NCBI Taxonomy" id="34480"/>
    <lineage>
        <taxon>Eukaryota</taxon>
        <taxon>Fungi</taxon>
        <taxon>Fungi incertae sedis</taxon>
        <taxon>Zoopagomycota</taxon>
        <taxon>Entomophthoromycotina</taxon>
        <taxon>Basidiobolomycetes</taxon>
        <taxon>Basidiobolales</taxon>
        <taxon>Basidiobolaceae</taxon>
        <taxon>Basidiobolus</taxon>
    </lineage>
</organism>
<keyword evidence="2" id="KW-1133">Transmembrane helix</keyword>
<accession>A0ABR2VQQ6</accession>
<keyword evidence="2" id="KW-0472">Membrane</keyword>
<dbReference type="EMBL" id="JASJQH010008252">
    <property type="protein sequence ID" value="KAK9694023.1"/>
    <property type="molecule type" value="Genomic_DNA"/>
</dbReference>
<comment type="caution">
    <text evidence="3">The sequence shown here is derived from an EMBL/GenBank/DDBJ whole genome shotgun (WGS) entry which is preliminary data.</text>
</comment>
<feature type="region of interest" description="Disordered" evidence="1">
    <location>
        <begin position="95"/>
        <end position="114"/>
    </location>
</feature>
<evidence type="ECO:0000256" key="2">
    <source>
        <dbReference type="SAM" id="Phobius"/>
    </source>
</evidence>
<evidence type="ECO:0000256" key="1">
    <source>
        <dbReference type="SAM" id="MobiDB-lite"/>
    </source>
</evidence>
<keyword evidence="2" id="KW-0812">Transmembrane</keyword>
<protein>
    <submittedName>
        <fullName evidence="3">Uncharacterized protein</fullName>
    </submittedName>
</protein>
<proteinExistence type="predicted"/>
<evidence type="ECO:0000313" key="4">
    <source>
        <dbReference type="Proteomes" id="UP001479436"/>
    </source>
</evidence>
<reference evidence="3 4" key="1">
    <citation type="submission" date="2023-04" db="EMBL/GenBank/DDBJ databases">
        <title>Genome of Basidiobolus ranarum AG-B5.</title>
        <authorList>
            <person name="Stajich J.E."/>
            <person name="Carter-House D."/>
            <person name="Gryganskyi A."/>
        </authorList>
    </citation>
    <scope>NUCLEOTIDE SEQUENCE [LARGE SCALE GENOMIC DNA]</scope>
    <source>
        <strain evidence="3 4">AG-B5</strain>
    </source>
</reference>
<gene>
    <name evidence="3" type="ORF">K7432_013619</name>
</gene>
<keyword evidence="4" id="KW-1185">Reference proteome</keyword>
<feature type="transmembrane region" description="Helical" evidence="2">
    <location>
        <begin position="12"/>
        <end position="33"/>
    </location>
</feature>